<reference evidence="2 3" key="1">
    <citation type="submission" date="2022-02" db="EMBL/GenBank/DDBJ databases">
        <authorList>
            <person name="Min J."/>
        </authorList>
    </citation>
    <scope>NUCLEOTIDE SEQUENCE [LARGE SCALE GENOMIC DNA]</scope>
    <source>
        <strain evidence="2 3">GR10-1</strain>
    </source>
</reference>
<keyword evidence="3" id="KW-1185">Reference proteome</keyword>
<dbReference type="Pfam" id="PF17128">
    <property type="entry name" value="DUF5107"/>
    <property type="match status" value="1"/>
</dbReference>
<comment type="caution">
    <text evidence="2">The sequence shown here is derived from an EMBL/GenBank/DDBJ whole genome shotgun (WGS) entry which is preliminary data.</text>
</comment>
<dbReference type="EMBL" id="JAKWBL010000003">
    <property type="protein sequence ID" value="MCH5599117.1"/>
    <property type="molecule type" value="Genomic_DNA"/>
</dbReference>
<organism evidence="2 3">
    <name type="scientific">Niabella ginsengisoli</name>
    <dbReference type="NCBI Taxonomy" id="522298"/>
    <lineage>
        <taxon>Bacteria</taxon>
        <taxon>Pseudomonadati</taxon>
        <taxon>Bacteroidota</taxon>
        <taxon>Chitinophagia</taxon>
        <taxon>Chitinophagales</taxon>
        <taxon>Chitinophagaceae</taxon>
        <taxon>Niabella</taxon>
    </lineage>
</organism>
<proteinExistence type="predicted"/>
<evidence type="ECO:0000313" key="3">
    <source>
        <dbReference type="Proteomes" id="UP001202248"/>
    </source>
</evidence>
<protein>
    <submittedName>
        <fullName evidence="2">DUF5107 domain-containing protein</fullName>
    </submittedName>
</protein>
<sequence>MQVKAWEEKVTIPTYKIGEPDANPMFLEKRVYQGSSGVVYPYKVIDKVYDEKENKEWTALYLENDYLKIMILPELGGRIQMAYDKTNDYHFVYYNQVIKPALVGLTGPWISGGIEFNWPQHHRPTTFDTTDYQISENKDGSKTVWVNEYEIMFGTKCALGFTLYPDKAYIELHAKLYNRSSFPQTFLWWANPAVSVDEHYQSVFPPDVHAVFDHGKRDVSSFPIATGTYYKVDYSPGTDISVYTNIPVPTSYMAVNSKFDFVGGYHHKKKAGLMHISNHHVSPGKKQWTWGCGDFGKAWDKQLTDEDGPYFELMCGVYTDNQPDFGWIMPNESRAFKQYFMPYKNIGYIKNASIDALVNLDIVDNKADIQVYTTSLKDVRILLYDDAELILEDKATLSPTKTYHHKIDFTGDSKKLKLSVEDETGKILVSYTPVTKQGEPLPDPAKPVPLPIDIKTVEDLFWLDNI</sequence>
<dbReference type="RefSeq" id="WP_240830795.1">
    <property type="nucleotide sequence ID" value="NZ_JAKWBL010000003.1"/>
</dbReference>
<accession>A0ABS9SLA0</accession>
<evidence type="ECO:0000259" key="1">
    <source>
        <dbReference type="Pfam" id="PF17128"/>
    </source>
</evidence>
<name>A0ABS9SLA0_9BACT</name>
<evidence type="ECO:0000313" key="2">
    <source>
        <dbReference type="EMBL" id="MCH5599117.1"/>
    </source>
</evidence>
<feature type="domain" description="DUF5107" evidence="1">
    <location>
        <begin position="38"/>
        <end position="322"/>
    </location>
</feature>
<gene>
    <name evidence="2" type="ORF">MKP09_14985</name>
</gene>
<dbReference type="Proteomes" id="UP001202248">
    <property type="component" value="Unassembled WGS sequence"/>
</dbReference>
<dbReference type="InterPro" id="IPR033396">
    <property type="entry name" value="DUF5107"/>
</dbReference>